<dbReference type="InterPro" id="IPR011990">
    <property type="entry name" value="TPR-like_helical_dom_sf"/>
</dbReference>
<keyword evidence="1" id="KW-0677">Repeat</keyword>
<accession>A0A1G6AT79</accession>
<keyword evidence="2" id="KW-1133">Transmembrane helix</keyword>
<dbReference type="SMART" id="SM00671">
    <property type="entry name" value="SEL1"/>
    <property type="match status" value="2"/>
</dbReference>
<proteinExistence type="predicted"/>
<protein>
    <recommendedName>
        <fullName evidence="5">Sel1 repeat-containing protein</fullName>
    </recommendedName>
</protein>
<dbReference type="RefSeq" id="WP_090874985.1">
    <property type="nucleotide sequence ID" value="NZ_FMXQ01000002.1"/>
</dbReference>
<dbReference type="InterPro" id="IPR006597">
    <property type="entry name" value="Sel1-like"/>
</dbReference>
<evidence type="ECO:0008006" key="5">
    <source>
        <dbReference type="Google" id="ProtNLM"/>
    </source>
</evidence>
<dbReference type="OrthoDB" id="9797030at2"/>
<dbReference type="PANTHER" id="PTHR46430">
    <property type="entry name" value="PROTEIN SKT5-RELATED"/>
    <property type="match status" value="1"/>
</dbReference>
<dbReference type="PANTHER" id="PTHR46430:SF3">
    <property type="entry name" value="ACTIVATOR OF C KINASE PROTEIN 1"/>
    <property type="match status" value="1"/>
</dbReference>
<reference evidence="3 4" key="1">
    <citation type="submission" date="2016-10" db="EMBL/GenBank/DDBJ databases">
        <authorList>
            <person name="de Groot N.N."/>
        </authorList>
    </citation>
    <scope>NUCLEOTIDE SEQUENCE [LARGE SCALE GENOMIC DNA]</scope>
    <source>
        <strain evidence="3 4">ATCC 35022</strain>
    </source>
</reference>
<dbReference type="Pfam" id="PF08238">
    <property type="entry name" value="Sel1"/>
    <property type="match status" value="2"/>
</dbReference>
<dbReference type="Gene3D" id="1.25.40.10">
    <property type="entry name" value="Tetratricopeptide repeat domain"/>
    <property type="match status" value="1"/>
</dbReference>
<dbReference type="EMBL" id="FMXQ01000002">
    <property type="protein sequence ID" value="SDB11588.1"/>
    <property type="molecule type" value="Genomic_DNA"/>
</dbReference>
<keyword evidence="2" id="KW-0472">Membrane</keyword>
<gene>
    <name evidence="3" type="ORF">SAMN02982931_00839</name>
</gene>
<evidence type="ECO:0000256" key="1">
    <source>
        <dbReference type="ARBA" id="ARBA00022737"/>
    </source>
</evidence>
<feature type="transmembrane region" description="Helical" evidence="2">
    <location>
        <begin position="167"/>
        <end position="187"/>
    </location>
</feature>
<evidence type="ECO:0000313" key="3">
    <source>
        <dbReference type="EMBL" id="SDB11588.1"/>
    </source>
</evidence>
<evidence type="ECO:0000313" key="4">
    <source>
        <dbReference type="Proteomes" id="UP000199071"/>
    </source>
</evidence>
<keyword evidence="2" id="KW-0812">Transmembrane</keyword>
<evidence type="ECO:0000256" key="2">
    <source>
        <dbReference type="SAM" id="Phobius"/>
    </source>
</evidence>
<dbReference type="AlphaFoldDB" id="A0A1G6AT79"/>
<dbReference type="InterPro" id="IPR051726">
    <property type="entry name" value="Chitin_Synth_Reg"/>
</dbReference>
<name>A0A1G6AT79_9HYPH</name>
<keyword evidence="4" id="KW-1185">Reference proteome</keyword>
<dbReference type="STRING" id="665467.SAMN02982931_00839"/>
<sequence length="197" mass="21430">MDADPDNDDAREAINRSHAMLAKDPGAAIADLEAWADRGSVLAMAHLAGVYYAGKHVQRDFRQANSWYRRAELSGWPEASFMTGLTAMQLGEEEAAFAAYSRGARLDHLPSIYRLAIMYGDGTGTEEDPVAYRSLLERGAAMGHMYSRRDLGLAYLKEGSGLSLMRGLAMIAGVYLSALGIAARGIATGREIDDRLR</sequence>
<dbReference type="Proteomes" id="UP000199071">
    <property type="component" value="Unassembled WGS sequence"/>
</dbReference>
<dbReference type="SUPFAM" id="SSF81901">
    <property type="entry name" value="HCP-like"/>
    <property type="match status" value="1"/>
</dbReference>
<organism evidence="3 4">
    <name type="scientific">Bauldia litoralis</name>
    <dbReference type="NCBI Taxonomy" id="665467"/>
    <lineage>
        <taxon>Bacteria</taxon>
        <taxon>Pseudomonadati</taxon>
        <taxon>Pseudomonadota</taxon>
        <taxon>Alphaproteobacteria</taxon>
        <taxon>Hyphomicrobiales</taxon>
        <taxon>Kaistiaceae</taxon>
        <taxon>Bauldia</taxon>
    </lineage>
</organism>